<dbReference type="HOGENOM" id="CLU_1862495_0_0_9"/>
<dbReference type="OrthoDB" id="10003825at2"/>
<dbReference type="Proteomes" id="UP000031449">
    <property type="component" value="Plasmid unnamed"/>
</dbReference>
<geneLocation type="plasmid" evidence="2"/>
<keyword evidence="1" id="KW-0614">Plasmid</keyword>
<keyword evidence="2" id="KW-1185">Reference proteome</keyword>
<dbReference type="EMBL" id="CP009417">
    <property type="protein sequence ID" value="AJD93367.1"/>
    <property type="molecule type" value="Genomic_DNA"/>
</dbReference>
<dbReference type="AlphaFoldDB" id="A0A0B5AXG4"/>
<dbReference type="BioCyc" id="JESP1508404:G14D9-13333-MONOMER"/>
<accession>A0A0B5AXG4</accession>
<evidence type="ECO:0000313" key="2">
    <source>
        <dbReference type="Proteomes" id="UP000031449"/>
    </source>
</evidence>
<evidence type="ECO:0000313" key="1">
    <source>
        <dbReference type="EMBL" id="AJD93367.1"/>
    </source>
</evidence>
<proteinExistence type="predicted"/>
<sequence>MKQFVHLKVYEEAYYSGAVVEDEIFLTPEIYEAIKDELGETLWVSGLDGKHSETDIDIQMQVVTEKDLEMFDFIESPTGELDDRISETLDELELSPNLREIHEEATSFIQKETLTFSIRKEDKDTILEFLHGMGYIL</sequence>
<organism evidence="1 2">
    <name type="scientific">Jeotgalibacillus malaysiensis</name>
    <dbReference type="NCBI Taxonomy" id="1508404"/>
    <lineage>
        <taxon>Bacteria</taxon>
        <taxon>Bacillati</taxon>
        <taxon>Bacillota</taxon>
        <taxon>Bacilli</taxon>
        <taxon>Bacillales</taxon>
        <taxon>Caryophanaceae</taxon>
        <taxon>Jeotgalibacillus</taxon>
    </lineage>
</organism>
<dbReference type="KEGG" id="jeo:JMA_40490"/>
<protein>
    <submittedName>
        <fullName evidence="1">Uncharacterized protein</fullName>
    </submittedName>
</protein>
<gene>
    <name evidence="1" type="ORF">JMA_40490</name>
</gene>
<reference evidence="1 2" key="1">
    <citation type="submission" date="2014-08" db="EMBL/GenBank/DDBJ databases">
        <title>Complete genome of a marine bacteria Jeotgalibacillus malaysiensis.</title>
        <authorList>
            <person name="Yaakop A.S."/>
            <person name="Chan K.-G."/>
            <person name="Goh K.M."/>
        </authorList>
    </citation>
    <scope>NUCLEOTIDE SEQUENCE [LARGE SCALE GENOMIC DNA]</scope>
    <source>
        <strain evidence="1 2">D5</strain>
        <plasmid evidence="2">Plasmid</plasmid>
    </source>
</reference>
<name>A0A0B5AXG4_9BACL</name>